<feature type="coiled-coil region" evidence="2">
    <location>
        <begin position="56"/>
        <end position="83"/>
    </location>
</feature>
<dbReference type="STRING" id="1548749.LS48_01690"/>
<dbReference type="Proteomes" id="UP000070138">
    <property type="component" value="Unassembled WGS sequence"/>
</dbReference>
<evidence type="ECO:0000256" key="2">
    <source>
        <dbReference type="SAM" id="Coils"/>
    </source>
</evidence>
<evidence type="ECO:0000259" key="3">
    <source>
        <dbReference type="Pfam" id="PF00582"/>
    </source>
</evidence>
<feature type="domain" description="UspA" evidence="3">
    <location>
        <begin position="2"/>
        <end position="148"/>
    </location>
</feature>
<proteinExistence type="inferred from homology"/>
<dbReference type="RefSeq" id="WP_062619317.1">
    <property type="nucleotide sequence ID" value="NZ_JRWG01000001.1"/>
</dbReference>
<comment type="similarity">
    <text evidence="1">Belongs to the universal stress protein A family.</text>
</comment>
<dbReference type="CDD" id="cd00293">
    <property type="entry name" value="USP-like"/>
    <property type="match status" value="1"/>
</dbReference>
<dbReference type="InterPro" id="IPR006016">
    <property type="entry name" value="UspA"/>
</dbReference>
<reference evidence="4 5" key="2">
    <citation type="journal article" date="2016" name="Int. J. Syst. Evol. Microbiol.">
        <title>Vitellibacter aquimaris sp. nov., a marine bacterium isolated from seawater.</title>
        <authorList>
            <person name="Thevarajoo S."/>
            <person name="Selvaratnam C."/>
            <person name="Goh K.M."/>
            <person name="Hong K.W."/>
            <person name="Chan X.Y."/>
            <person name="Chan K.G."/>
            <person name="Chong C.S."/>
        </authorList>
    </citation>
    <scope>NUCLEOTIDE SEQUENCE [LARGE SCALE GENOMIC DNA]</scope>
    <source>
        <strain evidence="4 5">D-24</strain>
    </source>
</reference>
<evidence type="ECO:0000313" key="4">
    <source>
        <dbReference type="EMBL" id="KXO01204.1"/>
    </source>
</evidence>
<name>A0A137RM48_9FLAO</name>
<dbReference type="Pfam" id="PF00582">
    <property type="entry name" value="Usp"/>
    <property type="match status" value="1"/>
</dbReference>
<dbReference type="AlphaFoldDB" id="A0A137RM48"/>
<comment type="caution">
    <text evidence="4">The sequence shown here is derived from an EMBL/GenBank/DDBJ whole genome shotgun (WGS) entry which is preliminary data.</text>
</comment>
<keyword evidence="5" id="KW-1185">Reference proteome</keyword>
<evidence type="ECO:0000256" key="1">
    <source>
        <dbReference type="ARBA" id="ARBA00008791"/>
    </source>
</evidence>
<dbReference type="PANTHER" id="PTHR46268">
    <property type="entry name" value="STRESS RESPONSE PROTEIN NHAX"/>
    <property type="match status" value="1"/>
</dbReference>
<reference evidence="5" key="1">
    <citation type="submission" date="2014-10" db="EMBL/GenBank/DDBJ databases">
        <title>Genome sequencing of Vitellibacter sp. D-24.</title>
        <authorList>
            <person name="Thevarajoo S."/>
            <person name="Selvaratnam C."/>
            <person name="Goh K.M."/>
            <person name="Chong C.S."/>
        </authorList>
    </citation>
    <scope>NUCLEOTIDE SEQUENCE [LARGE SCALE GENOMIC DNA]</scope>
    <source>
        <strain evidence="5">D-24</strain>
    </source>
</reference>
<sequence length="283" mass="32623">MKKRILIPTDFSRNAWNAIKYAMELYKREPAEFFLLHTYYLSGYSKENLLSPEPTEEALQKVREASEKNMEKLKVQMAFYEENDSHSFHYLSEFGSFFDVMKKTVEKQDIELVIMGTQGETDNKTVILGSNAVNAMEKIRNCPVLAIPSNVLFKDPNEIVFPTSFRTHYKERELATLVDISRCTNSPIRILHIQNNKGLTKAQQENKVLLEKILEAASFTHHTLYDVDINDGVRCFVQSRQSEMIAIVNKKHNFFGSVFSNPMVKELGKHANVPLLAMHDLRN</sequence>
<dbReference type="EMBL" id="JRWG01000001">
    <property type="protein sequence ID" value="KXO01204.1"/>
    <property type="molecule type" value="Genomic_DNA"/>
</dbReference>
<accession>A0A137RM48</accession>
<dbReference type="SUPFAM" id="SSF52402">
    <property type="entry name" value="Adenine nucleotide alpha hydrolases-like"/>
    <property type="match status" value="2"/>
</dbReference>
<protein>
    <submittedName>
        <fullName evidence="4">Universal stress protein UspA</fullName>
    </submittedName>
</protein>
<dbReference type="PANTHER" id="PTHR46268:SF6">
    <property type="entry name" value="UNIVERSAL STRESS PROTEIN UP12"/>
    <property type="match status" value="1"/>
</dbReference>
<organism evidence="4 5">
    <name type="scientific">Aequorivita aquimaris</name>
    <dbReference type="NCBI Taxonomy" id="1548749"/>
    <lineage>
        <taxon>Bacteria</taxon>
        <taxon>Pseudomonadati</taxon>
        <taxon>Bacteroidota</taxon>
        <taxon>Flavobacteriia</taxon>
        <taxon>Flavobacteriales</taxon>
        <taxon>Flavobacteriaceae</taxon>
        <taxon>Aequorivita</taxon>
    </lineage>
</organism>
<keyword evidence="2" id="KW-0175">Coiled coil</keyword>
<evidence type="ECO:0000313" key="5">
    <source>
        <dbReference type="Proteomes" id="UP000070138"/>
    </source>
</evidence>
<dbReference type="Gene3D" id="3.40.50.12370">
    <property type="match status" value="1"/>
</dbReference>
<dbReference type="OrthoDB" id="9788959at2"/>
<gene>
    <name evidence="4" type="ORF">LS48_01690</name>
</gene>
<dbReference type="PATRIC" id="fig|1548749.3.peg.358"/>